<dbReference type="STRING" id="888061.AXF15_11355"/>
<dbReference type="OrthoDB" id="5470424at2"/>
<dbReference type="Proteomes" id="UP000063964">
    <property type="component" value="Chromosome"/>
</dbReference>
<dbReference type="EMBL" id="CP014230">
    <property type="protein sequence ID" value="AMD93637.1"/>
    <property type="molecule type" value="Genomic_DNA"/>
</dbReference>
<organism evidence="1 2">
    <name type="scientific">Desulfomicrobium orale DSM 12838</name>
    <dbReference type="NCBI Taxonomy" id="888061"/>
    <lineage>
        <taxon>Bacteria</taxon>
        <taxon>Pseudomonadati</taxon>
        <taxon>Thermodesulfobacteriota</taxon>
        <taxon>Desulfovibrionia</taxon>
        <taxon>Desulfovibrionales</taxon>
        <taxon>Desulfomicrobiaceae</taxon>
        <taxon>Desulfomicrobium</taxon>
    </lineage>
</organism>
<proteinExistence type="predicted"/>
<evidence type="ECO:0000313" key="1">
    <source>
        <dbReference type="EMBL" id="AMD93637.1"/>
    </source>
</evidence>
<gene>
    <name evidence="1" type="ORF">AXF15_11355</name>
</gene>
<reference evidence="2" key="1">
    <citation type="submission" date="2016-02" db="EMBL/GenBank/DDBJ databases">
        <authorList>
            <person name="Holder M.E."/>
            <person name="Ajami N.J."/>
            <person name="Petrosino J.F."/>
        </authorList>
    </citation>
    <scope>NUCLEOTIDE SEQUENCE [LARGE SCALE GENOMIC DNA]</scope>
    <source>
        <strain evidence="2">DSM 12838</strain>
    </source>
</reference>
<accession>A0A0X8JRQ4</accession>
<sequence>MMVHFPWLHPGLIHGPLPEGVVLFDPGVELASEFPRWRPENLPLSGACARRLASEYVDFAQGLSRISDLRPYEAAGLEDFYTDTGMDIRSRLREKAAPEAASADDRRRRAQVALTLALSREEQFAALHGQEDRLARAQGGFAASLGLEDGDAFADQGVADALIFPRAGSDLPWRGMFGPLLCLVPEGTRFFVSDPDVAGELLSLGLPREAGAGGEDFIHLRVSPHDLEPAGDASLSAVIVVRPSEP</sequence>
<dbReference type="KEGG" id="doa:AXF15_11355"/>
<protein>
    <submittedName>
        <fullName evidence="1">Uncharacterized protein</fullName>
    </submittedName>
</protein>
<name>A0A0X8JRQ4_9BACT</name>
<evidence type="ECO:0000313" key="2">
    <source>
        <dbReference type="Proteomes" id="UP000063964"/>
    </source>
</evidence>
<keyword evidence="2" id="KW-1185">Reference proteome</keyword>
<dbReference type="RefSeq" id="WP_066607546.1">
    <property type="nucleotide sequence ID" value="NZ_CP014230.1"/>
</dbReference>
<dbReference type="AlphaFoldDB" id="A0A0X8JRQ4"/>